<proteinExistence type="predicted"/>
<keyword evidence="2" id="KW-1185">Reference proteome</keyword>
<name>A0A3M7PPG0_BRAPC</name>
<dbReference type="AlphaFoldDB" id="A0A3M7PPG0"/>
<accession>A0A3M7PPG0</accession>
<dbReference type="EMBL" id="REGN01009548">
    <property type="protein sequence ID" value="RNA00930.1"/>
    <property type="molecule type" value="Genomic_DNA"/>
</dbReference>
<comment type="caution">
    <text evidence="1">The sequence shown here is derived from an EMBL/GenBank/DDBJ whole genome shotgun (WGS) entry which is preliminary data.</text>
</comment>
<protein>
    <submittedName>
        <fullName evidence="1">Uncharacterized protein</fullName>
    </submittedName>
</protein>
<sequence>MFSLLLQRSLISSTSILKLSLSFLYLEKTTEHDFSTDIFIFHLISHSSSSLVNTGRKTGNFLYYSELTTH</sequence>
<evidence type="ECO:0000313" key="2">
    <source>
        <dbReference type="Proteomes" id="UP000276133"/>
    </source>
</evidence>
<evidence type="ECO:0000313" key="1">
    <source>
        <dbReference type="EMBL" id="RNA00930.1"/>
    </source>
</evidence>
<gene>
    <name evidence="1" type="ORF">BpHYR1_025807</name>
</gene>
<reference evidence="1 2" key="1">
    <citation type="journal article" date="2018" name="Sci. Rep.">
        <title>Genomic signatures of local adaptation to the degree of environmental predictability in rotifers.</title>
        <authorList>
            <person name="Franch-Gras L."/>
            <person name="Hahn C."/>
            <person name="Garcia-Roger E.M."/>
            <person name="Carmona M.J."/>
            <person name="Serra M."/>
            <person name="Gomez A."/>
        </authorList>
    </citation>
    <scope>NUCLEOTIDE SEQUENCE [LARGE SCALE GENOMIC DNA]</scope>
    <source>
        <strain evidence="1">HYR1</strain>
    </source>
</reference>
<organism evidence="1 2">
    <name type="scientific">Brachionus plicatilis</name>
    <name type="common">Marine rotifer</name>
    <name type="synonym">Brachionus muelleri</name>
    <dbReference type="NCBI Taxonomy" id="10195"/>
    <lineage>
        <taxon>Eukaryota</taxon>
        <taxon>Metazoa</taxon>
        <taxon>Spiralia</taxon>
        <taxon>Gnathifera</taxon>
        <taxon>Rotifera</taxon>
        <taxon>Eurotatoria</taxon>
        <taxon>Monogononta</taxon>
        <taxon>Pseudotrocha</taxon>
        <taxon>Ploima</taxon>
        <taxon>Brachionidae</taxon>
        <taxon>Brachionus</taxon>
    </lineage>
</organism>
<dbReference type="Proteomes" id="UP000276133">
    <property type="component" value="Unassembled WGS sequence"/>
</dbReference>